<dbReference type="CDD" id="cd09083">
    <property type="entry name" value="EEP-1"/>
    <property type="match status" value="1"/>
</dbReference>
<protein>
    <submittedName>
        <fullName evidence="2">Endonuclease/exonuclease/phosphatase family protein</fullName>
    </submittedName>
</protein>
<accession>A0A6G4TSZ6</accession>
<dbReference type="EMBL" id="JAAKZV010000007">
    <property type="protein sequence ID" value="NGN62984.1"/>
    <property type="molecule type" value="Genomic_DNA"/>
</dbReference>
<keyword evidence="2" id="KW-0269">Exonuclease</keyword>
<dbReference type="InterPro" id="IPR036691">
    <property type="entry name" value="Endo/exonu/phosph_ase_sf"/>
</dbReference>
<dbReference type="InterPro" id="IPR005135">
    <property type="entry name" value="Endo/exonuclease/phosphatase"/>
</dbReference>
<dbReference type="PANTHER" id="PTHR12121">
    <property type="entry name" value="CARBON CATABOLITE REPRESSOR PROTEIN 4"/>
    <property type="match status" value="1"/>
</dbReference>
<dbReference type="Proteomes" id="UP000481583">
    <property type="component" value="Unassembled WGS sequence"/>
</dbReference>
<dbReference type="RefSeq" id="WP_165231400.1">
    <property type="nucleotide sequence ID" value="NZ_JAAKZV010000007.1"/>
</dbReference>
<dbReference type="AlphaFoldDB" id="A0A6G4TSZ6"/>
<sequence length="306" mass="33607">MAERSAPLVTRRRLLGAAAAGALAPHLGPAASLAQAAARVPAGGAPPLATGPALRTLSFNVRYASDEIPHSWAERRPLLSALLCTHAPHLIGTQEGKFHQLRDIQTDLGPCYDWIGTGSEGGSRGEYMAVFYDTRRLDPRDYGHYWLSDTPDRIASNTWGNDNIRMVTWVRFADRITGRRFYAVNTHLDHISQPSRERSAALIARRLRQFRPQLPCIVTGDFNAAAHANPAYETLLRSAGLTDTWDTAESRGTLYGTYHGWRPLTPDGDRIDWILTSPTVRTTATHLLTTAQAASDHLPVAADLVL</sequence>
<dbReference type="GO" id="GO:0000175">
    <property type="term" value="F:3'-5'-RNA exonuclease activity"/>
    <property type="evidence" value="ECO:0007669"/>
    <property type="project" value="TreeGrafter"/>
</dbReference>
<name>A0A6G4TSZ6_9ACTN</name>
<dbReference type="PROSITE" id="PS51318">
    <property type="entry name" value="TAT"/>
    <property type="match status" value="1"/>
</dbReference>
<keyword evidence="2" id="KW-0378">Hydrolase</keyword>
<dbReference type="Gene3D" id="3.60.10.10">
    <property type="entry name" value="Endonuclease/exonuclease/phosphatase"/>
    <property type="match status" value="1"/>
</dbReference>
<feature type="domain" description="Endonuclease/exonuclease/phosphatase" evidence="1">
    <location>
        <begin position="57"/>
        <end position="297"/>
    </location>
</feature>
<evidence type="ECO:0000313" key="2">
    <source>
        <dbReference type="EMBL" id="NGN62984.1"/>
    </source>
</evidence>
<dbReference type="PANTHER" id="PTHR12121:SF36">
    <property type="entry name" value="ENDONUCLEASE_EXONUCLEASE_PHOSPHATASE DOMAIN-CONTAINING PROTEIN"/>
    <property type="match status" value="1"/>
</dbReference>
<keyword evidence="2" id="KW-0540">Nuclease</keyword>
<organism evidence="2 3">
    <name type="scientific">Streptomyces coryli</name>
    <dbReference type="NCBI Taxonomy" id="1128680"/>
    <lineage>
        <taxon>Bacteria</taxon>
        <taxon>Bacillati</taxon>
        <taxon>Actinomycetota</taxon>
        <taxon>Actinomycetes</taxon>
        <taxon>Kitasatosporales</taxon>
        <taxon>Streptomycetaceae</taxon>
        <taxon>Streptomyces</taxon>
    </lineage>
</organism>
<dbReference type="InterPro" id="IPR050410">
    <property type="entry name" value="CCR4/nocturin_mRNA_transcr"/>
</dbReference>
<proteinExistence type="predicted"/>
<dbReference type="Pfam" id="PF03372">
    <property type="entry name" value="Exo_endo_phos"/>
    <property type="match status" value="1"/>
</dbReference>
<dbReference type="GO" id="GO:0004519">
    <property type="term" value="F:endonuclease activity"/>
    <property type="evidence" value="ECO:0007669"/>
    <property type="project" value="UniProtKB-KW"/>
</dbReference>
<dbReference type="InterPro" id="IPR006311">
    <property type="entry name" value="TAT_signal"/>
</dbReference>
<gene>
    <name evidence="2" type="ORF">G5C51_03575</name>
</gene>
<reference evidence="2 3" key="1">
    <citation type="submission" date="2020-02" db="EMBL/GenBank/DDBJ databases">
        <title>Whole-genome analyses of novel actinobacteria.</title>
        <authorList>
            <person name="Sahin N."/>
        </authorList>
    </citation>
    <scope>NUCLEOTIDE SEQUENCE [LARGE SCALE GENOMIC DNA]</scope>
    <source>
        <strain evidence="2 3">A7024</strain>
    </source>
</reference>
<evidence type="ECO:0000313" key="3">
    <source>
        <dbReference type="Proteomes" id="UP000481583"/>
    </source>
</evidence>
<keyword evidence="3" id="KW-1185">Reference proteome</keyword>
<keyword evidence="2" id="KW-0255">Endonuclease</keyword>
<evidence type="ECO:0000259" key="1">
    <source>
        <dbReference type="Pfam" id="PF03372"/>
    </source>
</evidence>
<dbReference type="SUPFAM" id="SSF56219">
    <property type="entry name" value="DNase I-like"/>
    <property type="match status" value="1"/>
</dbReference>
<comment type="caution">
    <text evidence="2">The sequence shown here is derived from an EMBL/GenBank/DDBJ whole genome shotgun (WGS) entry which is preliminary data.</text>
</comment>